<evidence type="ECO:0000313" key="2">
    <source>
        <dbReference type="EMBL" id="TIH33871.1"/>
    </source>
</evidence>
<reference evidence="2 3" key="1">
    <citation type="journal article" date="2019" name="Microorganisms">
        <title>Systematic Affiliation and Genome Analysis of Subtercola vilae DB165(T) with Particular Emphasis on Cold Adaptation of an Isolate from a High-Altitude Cold Volcano Lake.</title>
        <authorList>
            <person name="Villalobos A.S."/>
            <person name="Wiese J."/>
            <person name="Imhoff J.F."/>
            <person name="Dorador C."/>
            <person name="Keller A."/>
            <person name="Hentschel U."/>
        </authorList>
    </citation>
    <scope>NUCLEOTIDE SEQUENCE [LARGE SCALE GENOMIC DNA]</scope>
    <source>
        <strain evidence="2 3">DB165</strain>
    </source>
</reference>
<organism evidence="2 3">
    <name type="scientific">Subtercola vilae</name>
    <dbReference type="NCBI Taxonomy" id="2056433"/>
    <lineage>
        <taxon>Bacteria</taxon>
        <taxon>Bacillati</taxon>
        <taxon>Actinomycetota</taxon>
        <taxon>Actinomycetes</taxon>
        <taxon>Micrococcales</taxon>
        <taxon>Microbacteriaceae</taxon>
        <taxon>Subtercola</taxon>
    </lineage>
</organism>
<dbReference type="PROSITE" id="PS51186">
    <property type="entry name" value="GNAT"/>
    <property type="match status" value="1"/>
</dbReference>
<dbReference type="EMBL" id="QYRT01000029">
    <property type="protein sequence ID" value="TIH33871.1"/>
    <property type="molecule type" value="Genomic_DNA"/>
</dbReference>
<gene>
    <name evidence="2" type="ORF">D4765_13470</name>
</gene>
<dbReference type="InterPro" id="IPR016181">
    <property type="entry name" value="Acyl_CoA_acyltransferase"/>
</dbReference>
<dbReference type="AlphaFoldDB" id="A0A4T2BTX2"/>
<name>A0A4T2BTX2_9MICO</name>
<sequence length="198" mass="21337">MQERRVVKTDSPDRPELEAAGWVVIARSWGARLETDNRSIERLAILIDRVNAIATIRELGPTDAGAVLALDRETADDYPGDVATSHSALTPAQASPTIDHRGWGAFARDRRLVAMTFVESGSHGAETHFTVVHRGWRGRGLGTAVKAASVIALVDAGHRIFRTGGSMDNPASIAANRAVGYELDEEWLTFAAGPQTAR</sequence>
<dbReference type="Proteomes" id="UP000306192">
    <property type="component" value="Unassembled WGS sequence"/>
</dbReference>
<dbReference type="InterPro" id="IPR000182">
    <property type="entry name" value="GNAT_dom"/>
</dbReference>
<comment type="caution">
    <text evidence="2">The sequence shown here is derived from an EMBL/GenBank/DDBJ whole genome shotgun (WGS) entry which is preliminary data.</text>
</comment>
<dbReference type="RefSeq" id="WP_136642819.1">
    <property type="nucleotide sequence ID" value="NZ_QYRT01000029.1"/>
</dbReference>
<protein>
    <submittedName>
        <fullName evidence="2">Acetyltransferase</fullName>
    </submittedName>
</protein>
<feature type="domain" description="N-acetyltransferase" evidence="1">
    <location>
        <begin position="54"/>
        <end position="198"/>
    </location>
</feature>
<dbReference type="OrthoDB" id="4821781at2"/>
<accession>A0A4T2BTX2</accession>
<keyword evidence="2" id="KW-0808">Transferase</keyword>
<evidence type="ECO:0000313" key="3">
    <source>
        <dbReference type="Proteomes" id="UP000306192"/>
    </source>
</evidence>
<dbReference type="Gene3D" id="3.40.630.30">
    <property type="match status" value="1"/>
</dbReference>
<dbReference type="SUPFAM" id="SSF55729">
    <property type="entry name" value="Acyl-CoA N-acyltransferases (Nat)"/>
    <property type="match status" value="1"/>
</dbReference>
<proteinExistence type="predicted"/>
<keyword evidence="3" id="KW-1185">Reference proteome</keyword>
<dbReference type="GO" id="GO:0016747">
    <property type="term" value="F:acyltransferase activity, transferring groups other than amino-acyl groups"/>
    <property type="evidence" value="ECO:0007669"/>
    <property type="project" value="InterPro"/>
</dbReference>
<evidence type="ECO:0000259" key="1">
    <source>
        <dbReference type="PROSITE" id="PS51186"/>
    </source>
</evidence>